<evidence type="ECO:0000256" key="1">
    <source>
        <dbReference type="SAM" id="MobiDB-lite"/>
    </source>
</evidence>
<accession>A0A2T1GK64</accession>
<sequence>MSEPQCSINISTGYDEEDENEDDDEDDDNNNEDLEFISLDFSLKNGQAQVRLYDSLGMLYYMDNNGELLKSTDFDDTYVSETSGSFKKALKQIRDFDRKHVNTAKNIHTPIDRASFGLSEVN</sequence>
<organism evidence="2 3">
    <name type="scientific">Chamaesiphon polymorphus CCALA 037</name>
    <dbReference type="NCBI Taxonomy" id="2107692"/>
    <lineage>
        <taxon>Bacteria</taxon>
        <taxon>Bacillati</taxon>
        <taxon>Cyanobacteriota</taxon>
        <taxon>Cyanophyceae</taxon>
        <taxon>Gomontiellales</taxon>
        <taxon>Chamaesiphonaceae</taxon>
        <taxon>Chamaesiphon</taxon>
    </lineage>
</organism>
<reference evidence="2 3" key="1">
    <citation type="submission" date="2018-03" db="EMBL/GenBank/DDBJ databases">
        <title>The ancient ancestry and fast evolution of plastids.</title>
        <authorList>
            <person name="Moore K.R."/>
            <person name="Magnabosco C."/>
            <person name="Momper L."/>
            <person name="Gold D.A."/>
            <person name="Bosak T."/>
            <person name="Fournier G.P."/>
        </authorList>
    </citation>
    <scope>NUCLEOTIDE SEQUENCE [LARGE SCALE GENOMIC DNA]</scope>
    <source>
        <strain evidence="2 3">CCALA 037</strain>
    </source>
</reference>
<comment type="caution">
    <text evidence="2">The sequence shown here is derived from an EMBL/GenBank/DDBJ whole genome shotgun (WGS) entry which is preliminary data.</text>
</comment>
<evidence type="ECO:0000313" key="2">
    <source>
        <dbReference type="EMBL" id="PSB58094.1"/>
    </source>
</evidence>
<feature type="region of interest" description="Disordered" evidence="1">
    <location>
        <begin position="1"/>
        <end position="32"/>
    </location>
</feature>
<dbReference type="EMBL" id="PVWO01000048">
    <property type="protein sequence ID" value="PSB58094.1"/>
    <property type="molecule type" value="Genomic_DNA"/>
</dbReference>
<feature type="compositionally biased region" description="Acidic residues" evidence="1">
    <location>
        <begin position="14"/>
        <end position="32"/>
    </location>
</feature>
<evidence type="ECO:0000313" key="3">
    <source>
        <dbReference type="Proteomes" id="UP000238937"/>
    </source>
</evidence>
<dbReference type="AlphaFoldDB" id="A0A2T1GK64"/>
<gene>
    <name evidence="2" type="ORF">C7B77_06005</name>
</gene>
<keyword evidence="3" id="KW-1185">Reference proteome</keyword>
<name>A0A2T1GK64_9CYAN</name>
<proteinExistence type="predicted"/>
<dbReference type="Proteomes" id="UP000238937">
    <property type="component" value="Unassembled WGS sequence"/>
</dbReference>
<feature type="compositionally biased region" description="Polar residues" evidence="1">
    <location>
        <begin position="1"/>
        <end position="12"/>
    </location>
</feature>
<protein>
    <submittedName>
        <fullName evidence="2">Uncharacterized protein</fullName>
    </submittedName>
</protein>